<protein>
    <submittedName>
        <fullName evidence="3">Type IV conjugative transfer system protein TraE</fullName>
    </submittedName>
</protein>
<keyword evidence="1" id="KW-1133">Transmembrane helix</keyword>
<dbReference type="AlphaFoldDB" id="A0A345D046"/>
<evidence type="ECO:0000313" key="4">
    <source>
        <dbReference type="Proteomes" id="UP000264980"/>
    </source>
</evidence>
<gene>
    <name evidence="3" type="primary">traE</name>
    <name evidence="2" type="ORF">AV903_26550</name>
    <name evidence="3" type="ORF">AV903_26770</name>
</gene>
<dbReference type="EMBL" id="CP013972">
    <property type="protein sequence ID" value="AXF79063.1"/>
    <property type="molecule type" value="Genomic_DNA"/>
</dbReference>
<keyword evidence="1" id="KW-0472">Membrane</keyword>
<sequence>MSVKAQISGNKVVGYIIVGLLFFLALSLTSNIYLEVTNRALVNKREKIVVPMAFDAPFVVSESEASAPYLQMMALSFLSLRLNVSPETVDMNHGFLLSYVRAESHGDFAPVLDAEAKRIKDNAVTSAFYQTAIKVYPSASIVDIRGVLKTWIGNSKPLEEIKHYRLQLSYRAGVTSIEKFVEVDDAKAK</sequence>
<dbReference type="NCBIfam" id="TIGR02761">
    <property type="entry name" value="TraE_TIGR"/>
    <property type="match status" value="1"/>
</dbReference>
<dbReference type="RefSeq" id="WP_233480996.1">
    <property type="nucleotide sequence ID" value="NZ_CP013972.1"/>
</dbReference>
<keyword evidence="3" id="KW-0614">Plasmid</keyword>
<evidence type="ECO:0000256" key="1">
    <source>
        <dbReference type="SAM" id="Phobius"/>
    </source>
</evidence>
<accession>A0A345D046</accession>
<name>A0A345D046_9GAMM</name>
<reference evidence="3 4" key="1">
    <citation type="submission" date="2016-01" db="EMBL/GenBank/DDBJ databases">
        <authorList>
            <person name="Oliw E.H."/>
        </authorList>
    </citation>
    <scope>NUCLEOTIDE SEQUENCE [LARGE SCALE GENOMIC DNA]</scope>
    <source>
        <strain evidence="3 4">MDcuke</strain>
        <plasmid evidence="3 4">unnamed2</plasmid>
    </source>
</reference>
<organism evidence="3 4">
    <name type="scientific">Erwinia tracheiphila</name>
    <dbReference type="NCBI Taxonomy" id="65700"/>
    <lineage>
        <taxon>Bacteria</taxon>
        <taxon>Pseudomonadati</taxon>
        <taxon>Pseudomonadota</taxon>
        <taxon>Gammaproteobacteria</taxon>
        <taxon>Enterobacterales</taxon>
        <taxon>Erwiniaceae</taxon>
        <taxon>Erwinia</taxon>
    </lineage>
</organism>
<evidence type="ECO:0000313" key="3">
    <source>
        <dbReference type="EMBL" id="AXF79063.1"/>
    </source>
</evidence>
<dbReference type="EMBL" id="CP013972">
    <property type="protein sequence ID" value="AXF79024.1"/>
    <property type="molecule type" value="Genomic_DNA"/>
</dbReference>
<proteinExistence type="predicted"/>
<dbReference type="InterPro" id="IPR007973">
    <property type="entry name" value="Pilus_assembly_TraE"/>
</dbReference>
<geneLocation type="plasmid" evidence="3 4">
    <name>unnamed2</name>
</geneLocation>
<dbReference type="Proteomes" id="UP000264980">
    <property type="component" value="Plasmid unnamed2"/>
</dbReference>
<dbReference type="Pfam" id="PF05309">
    <property type="entry name" value="TraE"/>
    <property type="match status" value="1"/>
</dbReference>
<feature type="transmembrane region" description="Helical" evidence="1">
    <location>
        <begin position="12"/>
        <end position="34"/>
    </location>
</feature>
<keyword evidence="1" id="KW-0812">Transmembrane</keyword>
<evidence type="ECO:0000313" key="2">
    <source>
        <dbReference type="EMBL" id="AXF79024.1"/>
    </source>
</evidence>